<keyword evidence="3 11" id="KW-0349">Heme</keyword>
<evidence type="ECO:0000256" key="5">
    <source>
        <dbReference type="ARBA" id="ARBA00022723"/>
    </source>
</evidence>
<dbReference type="GO" id="GO:0004497">
    <property type="term" value="F:monooxygenase activity"/>
    <property type="evidence" value="ECO:0007669"/>
    <property type="project" value="UniProtKB-KW"/>
</dbReference>
<evidence type="ECO:0000256" key="13">
    <source>
        <dbReference type="SAM" id="Phobius"/>
    </source>
</evidence>
<organism evidence="14 15">
    <name type="scientific">Quillaja saponaria</name>
    <name type="common">Soap bark tree</name>
    <dbReference type="NCBI Taxonomy" id="32244"/>
    <lineage>
        <taxon>Eukaryota</taxon>
        <taxon>Viridiplantae</taxon>
        <taxon>Streptophyta</taxon>
        <taxon>Embryophyta</taxon>
        <taxon>Tracheophyta</taxon>
        <taxon>Spermatophyta</taxon>
        <taxon>Magnoliopsida</taxon>
        <taxon>eudicotyledons</taxon>
        <taxon>Gunneridae</taxon>
        <taxon>Pentapetalae</taxon>
        <taxon>rosids</taxon>
        <taxon>fabids</taxon>
        <taxon>Fabales</taxon>
        <taxon>Quillajaceae</taxon>
        <taxon>Quillaja</taxon>
    </lineage>
</organism>
<keyword evidence="7 12" id="KW-0560">Oxidoreductase</keyword>
<evidence type="ECO:0000256" key="10">
    <source>
        <dbReference type="ARBA" id="ARBA00023136"/>
    </source>
</evidence>
<name>A0AAD7LNT0_QUISA</name>
<keyword evidence="6 13" id="KW-1133">Transmembrane helix</keyword>
<dbReference type="PANTHER" id="PTHR47947:SF1">
    <property type="entry name" value="CYTOCHROME P450 82E3"/>
    <property type="match status" value="1"/>
</dbReference>
<evidence type="ECO:0000256" key="7">
    <source>
        <dbReference type="ARBA" id="ARBA00023002"/>
    </source>
</evidence>
<protein>
    <submittedName>
        <fullName evidence="14">Cytochrome P450</fullName>
    </submittedName>
</protein>
<dbReference type="PROSITE" id="PS00086">
    <property type="entry name" value="CYTOCHROME_P450"/>
    <property type="match status" value="1"/>
</dbReference>
<keyword evidence="15" id="KW-1185">Reference proteome</keyword>
<dbReference type="GO" id="GO:0016020">
    <property type="term" value="C:membrane"/>
    <property type="evidence" value="ECO:0007669"/>
    <property type="project" value="UniProtKB-SubCell"/>
</dbReference>
<dbReference type="InterPro" id="IPR036396">
    <property type="entry name" value="Cyt_P450_sf"/>
</dbReference>
<accession>A0AAD7LNT0</accession>
<keyword evidence="10 13" id="KW-0472">Membrane</keyword>
<dbReference type="PANTHER" id="PTHR47947">
    <property type="entry name" value="CYTOCHROME P450 82C3-RELATED"/>
    <property type="match status" value="1"/>
</dbReference>
<sequence length="524" mass="59484">MDSLSFLTAIAAGALALLVFYNLLWKKRNFNTKIKGRVLPEPSGALPILGHVLQLSRKVQFQKTLAAFADKYGPIFLIRMGVHPTLVVSNHEIVKECLTTNDLIFASRPLFNPGKHLGYNNASYGFSSYGAYWRDMRKVTRLEILSAQRVDALKRTVFASEINIMIEDLFLFCTNNGGTSKVDISECIEILQLNVMVKVMTGRRYSVSFHDAAEGEVKRLKYMTNEFMYLFGQVDASDLFPFLGWFNFQTQNLKSMKRLAKEMDELFVTWIEEHAKMKQKGDPTFDQNNFIDILQSAIEEKNNYGYTRDTIIKASILGLIVGGTETTTTTVIWLLSLLLKNKHTLKLVQEELDLHVGRERKVEYSDINNLVYLQATVKETLRLYPPGPVLVPHLANEDCQVQGYHVPKGTRLIVNAWKVHRDPNVWPEPEKFKPERFLTTHKGVDASGKHFVLLPFGSGRRACPGYTFATQLMYLAIARLLQGFDLKTPSNEPIDMTETTGISLSRETPLEVCLTPRLSPELYA</sequence>
<dbReference type="InterPro" id="IPR001128">
    <property type="entry name" value="Cyt_P450"/>
</dbReference>
<evidence type="ECO:0000256" key="4">
    <source>
        <dbReference type="ARBA" id="ARBA00022692"/>
    </source>
</evidence>
<comment type="cofactor">
    <cofactor evidence="11">
        <name>heme</name>
        <dbReference type="ChEBI" id="CHEBI:30413"/>
    </cofactor>
</comment>
<reference evidence="14" key="1">
    <citation type="journal article" date="2023" name="Science">
        <title>Elucidation of the pathway for biosynthesis of saponin adjuvants from the soapbark tree.</title>
        <authorList>
            <person name="Reed J."/>
            <person name="Orme A."/>
            <person name="El-Demerdash A."/>
            <person name="Owen C."/>
            <person name="Martin L.B.B."/>
            <person name="Misra R.C."/>
            <person name="Kikuchi S."/>
            <person name="Rejzek M."/>
            <person name="Martin A.C."/>
            <person name="Harkess A."/>
            <person name="Leebens-Mack J."/>
            <person name="Louveau T."/>
            <person name="Stephenson M.J."/>
            <person name="Osbourn A."/>
        </authorList>
    </citation>
    <scope>NUCLEOTIDE SEQUENCE</scope>
    <source>
        <strain evidence="14">S10</strain>
    </source>
</reference>
<dbReference type="GO" id="GO:0020037">
    <property type="term" value="F:heme binding"/>
    <property type="evidence" value="ECO:0007669"/>
    <property type="project" value="InterPro"/>
</dbReference>
<dbReference type="InterPro" id="IPR002401">
    <property type="entry name" value="Cyt_P450_E_grp-I"/>
</dbReference>
<dbReference type="Gene3D" id="1.10.630.10">
    <property type="entry name" value="Cytochrome P450"/>
    <property type="match status" value="1"/>
</dbReference>
<evidence type="ECO:0000256" key="8">
    <source>
        <dbReference type="ARBA" id="ARBA00023004"/>
    </source>
</evidence>
<evidence type="ECO:0000256" key="1">
    <source>
        <dbReference type="ARBA" id="ARBA00004167"/>
    </source>
</evidence>
<proteinExistence type="inferred from homology"/>
<evidence type="ECO:0000256" key="6">
    <source>
        <dbReference type="ARBA" id="ARBA00022989"/>
    </source>
</evidence>
<dbReference type="GO" id="GO:0005506">
    <property type="term" value="F:iron ion binding"/>
    <property type="evidence" value="ECO:0007669"/>
    <property type="project" value="InterPro"/>
</dbReference>
<comment type="caution">
    <text evidence="14">The sequence shown here is derived from an EMBL/GenBank/DDBJ whole genome shotgun (WGS) entry which is preliminary data.</text>
</comment>
<evidence type="ECO:0000313" key="15">
    <source>
        <dbReference type="Proteomes" id="UP001163823"/>
    </source>
</evidence>
<evidence type="ECO:0000313" key="14">
    <source>
        <dbReference type="EMBL" id="KAJ7961596.1"/>
    </source>
</evidence>
<keyword evidence="5 11" id="KW-0479">Metal-binding</keyword>
<dbReference type="KEGG" id="qsa:O6P43_016924"/>
<comment type="similarity">
    <text evidence="2 12">Belongs to the cytochrome P450 family.</text>
</comment>
<evidence type="ECO:0000256" key="3">
    <source>
        <dbReference type="ARBA" id="ARBA00022617"/>
    </source>
</evidence>
<dbReference type="InterPro" id="IPR050651">
    <property type="entry name" value="Plant_Cytochrome_P450_Monoox"/>
</dbReference>
<dbReference type="GO" id="GO:0016705">
    <property type="term" value="F:oxidoreductase activity, acting on paired donors, with incorporation or reduction of molecular oxygen"/>
    <property type="evidence" value="ECO:0007669"/>
    <property type="project" value="InterPro"/>
</dbReference>
<keyword evidence="9 12" id="KW-0503">Monooxygenase</keyword>
<dbReference type="EMBL" id="JARAOO010000007">
    <property type="protein sequence ID" value="KAJ7961596.1"/>
    <property type="molecule type" value="Genomic_DNA"/>
</dbReference>
<evidence type="ECO:0000256" key="2">
    <source>
        <dbReference type="ARBA" id="ARBA00010617"/>
    </source>
</evidence>
<dbReference type="AlphaFoldDB" id="A0AAD7LNT0"/>
<dbReference type="PRINTS" id="PR00385">
    <property type="entry name" value="P450"/>
</dbReference>
<gene>
    <name evidence="14" type="ORF">O6P43_016924</name>
</gene>
<evidence type="ECO:0000256" key="11">
    <source>
        <dbReference type="PIRSR" id="PIRSR602401-1"/>
    </source>
</evidence>
<keyword evidence="4 13" id="KW-0812">Transmembrane</keyword>
<evidence type="ECO:0000256" key="9">
    <source>
        <dbReference type="ARBA" id="ARBA00023033"/>
    </source>
</evidence>
<keyword evidence="8 11" id="KW-0408">Iron</keyword>
<dbReference type="PRINTS" id="PR00463">
    <property type="entry name" value="EP450I"/>
</dbReference>
<dbReference type="SUPFAM" id="SSF48264">
    <property type="entry name" value="Cytochrome P450"/>
    <property type="match status" value="1"/>
</dbReference>
<feature type="transmembrane region" description="Helical" evidence="13">
    <location>
        <begin position="6"/>
        <end position="25"/>
    </location>
</feature>
<comment type="subcellular location">
    <subcellularLocation>
        <location evidence="1">Membrane</location>
        <topology evidence="1">Single-pass membrane protein</topology>
    </subcellularLocation>
</comment>
<dbReference type="InterPro" id="IPR017972">
    <property type="entry name" value="Cyt_P450_CS"/>
</dbReference>
<dbReference type="Proteomes" id="UP001163823">
    <property type="component" value="Chromosome 7"/>
</dbReference>
<dbReference type="FunFam" id="1.10.630.10:FF:000026">
    <property type="entry name" value="Cytochrome P450 82C4"/>
    <property type="match status" value="1"/>
</dbReference>
<evidence type="ECO:0000256" key="12">
    <source>
        <dbReference type="RuleBase" id="RU000461"/>
    </source>
</evidence>
<feature type="binding site" description="axial binding residue" evidence="11">
    <location>
        <position position="463"/>
    </location>
    <ligand>
        <name>heme</name>
        <dbReference type="ChEBI" id="CHEBI:30413"/>
    </ligand>
    <ligandPart>
        <name>Fe</name>
        <dbReference type="ChEBI" id="CHEBI:18248"/>
    </ligandPart>
</feature>
<dbReference type="Pfam" id="PF00067">
    <property type="entry name" value="p450"/>
    <property type="match status" value="1"/>
</dbReference>